<dbReference type="OrthoDB" id="3828611at2"/>
<protein>
    <submittedName>
        <fullName evidence="1">Ethanolamine utilization protein EutQ</fullName>
    </submittedName>
</protein>
<gene>
    <name evidence="1" type="ORF">C7449_101600</name>
</gene>
<organism evidence="1 2">
    <name type="scientific">Mycoplana dimorpha</name>
    <dbReference type="NCBI Taxonomy" id="28320"/>
    <lineage>
        <taxon>Bacteria</taxon>
        <taxon>Pseudomonadati</taxon>
        <taxon>Pseudomonadota</taxon>
        <taxon>Alphaproteobacteria</taxon>
        <taxon>Hyphomicrobiales</taxon>
        <taxon>Rhizobiaceae</taxon>
        <taxon>Mycoplana</taxon>
    </lineage>
</organism>
<dbReference type="InterPro" id="IPR014710">
    <property type="entry name" value="RmlC-like_jellyroll"/>
</dbReference>
<evidence type="ECO:0000313" key="1">
    <source>
        <dbReference type="EMBL" id="PTM98934.1"/>
    </source>
</evidence>
<name>A0A2T5BIX6_MYCDI</name>
<dbReference type="Pfam" id="PF06249">
    <property type="entry name" value="EutQ"/>
    <property type="match status" value="1"/>
</dbReference>
<comment type="caution">
    <text evidence="1">The sequence shown here is derived from an EMBL/GenBank/DDBJ whole genome shotgun (WGS) entry which is preliminary data.</text>
</comment>
<dbReference type="Proteomes" id="UP000241247">
    <property type="component" value="Unassembled WGS sequence"/>
</dbReference>
<reference evidence="1 2" key="1">
    <citation type="submission" date="2018-04" db="EMBL/GenBank/DDBJ databases">
        <title>Genomic Encyclopedia of Type Strains, Phase IV (KMG-IV): sequencing the most valuable type-strain genomes for metagenomic binning, comparative biology and taxonomic classification.</title>
        <authorList>
            <person name="Goeker M."/>
        </authorList>
    </citation>
    <scope>NUCLEOTIDE SEQUENCE [LARGE SCALE GENOMIC DNA]</scope>
    <source>
        <strain evidence="1 2">DSM 7138</strain>
    </source>
</reference>
<dbReference type="EMBL" id="PZZZ01000001">
    <property type="protein sequence ID" value="PTM98934.1"/>
    <property type="molecule type" value="Genomic_DNA"/>
</dbReference>
<dbReference type="InterPro" id="IPR011051">
    <property type="entry name" value="RmlC_Cupin_sf"/>
</dbReference>
<evidence type="ECO:0000313" key="2">
    <source>
        <dbReference type="Proteomes" id="UP000241247"/>
    </source>
</evidence>
<dbReference type="Gene3D" id="2.60.120.10">
    <property type="entry name" value="Jelly Rolls"/>
    <property type="match status" value="1"/>
</dbReference>
<dbReference type="InterPro" id="IPR010424">
    <property type="entry name" value="EutQ"/>
</dbReference>
<accession>A0A2T5BIX6</accession>
<dbReference type="AlphaFoldDB" id="A0A2T5BIX6"/>
<keyword evidence="2" id="KW-1185">Reference proteome</keyword>
<dbReference type="SUPFAM" id="SSF51182">
    <property type="entry name" value="RmlC-like cupins"/>
    <property type="match status" value="1"/>
</dbReference>
<dbReference type="RefSeq" id="WP_108001258.1">
    <property type="nucleotide sequence ID" value="NZ_JBHEEX010000006.1"/>
</dbReference>
<proteinExistence type="predicted"/>
<sequence length="121" mass="13296">MTDQAKAPARVNRFSALNFQPRFAYPEMADVVEVAGLADRSELAGGFARFRDADIPWQVKYDELILVISGEFSVETPAGLLEAAPMDTIWLPAGTPVRYRSKDALVFYSLQPASWAEGAAE</sequence>